<dbReference type="Proteomes" id="UP001314170">
    <property type="component" value="Unassembled WGS sequence"/>
</dbReference>
<dbReference type="AlphaFoldDB" id="A0AAV1QQW1"/>
<feature type="region of interest" description="Disordered" evidence="1">
    <location>
        <begin position="1"/>
        <end position="27"/>
    </location>
</feature>
<dbReference type="Pfam" id="PF03140">
    <property type="entry name" value="DUF247"/>
    <property type="match status" value="2"/>
</dbReference>
<protein>
    <submittedName>
        <fullName evidence="2">Uncharacterized protein</fullName>
    </submittedName>
</protein>
<evidence type="ECO:0000256" key="1">
    <source>
        <dbReference type="SAM" id="MobiDB-lite"/>
    </source>
</evidence>
<evidence type="ECO:0000313" key="3">
    <source>
        <dbReference type="Proteomes" id="UP001314170"/>
    </source>
</evidence>
<organism evidence="2 3">
    <name type="scientific">Dovyalis caffra</name>
    <dbReference type="NCBI Taxonomy" id="77055"/>
    <lineage>
        <taxon>Eukaryota</taxon>
        <taxon>Viridiplantae</taxon>
        <taxon>Streptophyta</taxon>
        <taxon>Embryophyta</taxon>
        <taxon>Tracheophyta</taxon>
        <taxon>Spermatophyta</taxon>
        <taxon>Magnoliopsida</taxon>
        <taxon>eudicotyledons</taxon>
        <taxon>Gunneridae</taxon>
        <taxon>Pentapetalae</taxon>
        <taxon>rosids</taxon>
        <taxon>fabids</taxon>
        <taxon>Malpighiales</taxon>
        <taxon>Salicaceae</taxon>
        <taxon>Flacourtieae</taxon>
        <taxon>Dovyalis</taxon>
    </lineage>
</organism>
<comment type="caution">
    <text evidence="2">The sequence shown here is derived from an EMBL/GenBank/DDBJ whole genome shotgun (WGS) entry which is preliminary data.</text>
</comment>
<dbReference type="PANTHER" id="PTHR31170">
    <property type="entry name" value="BNAC04G53230D PROTEIN"/>
    <property type="match status" value="1"/>
</dbReference>
<accession>A0AAV1QQW1</accession>
<dbReference type="InterPro" id="IPR004158">
    <property type="entry name" value="DUF247_pln"/>
</dbReference>
<keyword evidence="3" id="KW-1185">Reference proteome</keyword>
<dbReference type="PANTHER" id="PTHR31170:SF25">
    <property type="entry name" value="BNAA09G04570D PROTEIN"/>
    <property type="match status" value="1"/>
</dbReference>
<gene>
    <name evidence="2" type="ORF">DCAF_LOCUS1769</name>
</gene>
<dbReference type="EMBL" id="CAWUPB010000246">
    <property type="protein sequence ID" value="CAK7324132.1"/>
    <property type="molecule type" value="Genomic_DNA"/>
</dbReference>
<evidence type="ECO:0000313" key="2">
    <source>
        <dbReference type="EMBL" id="CAK7324132.1"/>
    </source>
</evidence>
<proteinExistence type="predicted"/>
<sequence>MSVALKIEGPSHGPSHSPTISRVPSDDQEVEVNTELEIESSPITSALQNFIPRVPQKFREIGENKGCYDPMVVSIGPYHHGDKKLEKMEEFKAVCIRRFASEMENEMYRKVRGLLNHARRCYAEDLNQIPDEVFIRMMVHDGFFIIHFISCEPEELDMTTEEAASVTRDLFLLENQLPIRILVSLMRLNFPYEDRLKELFEDLFTHIRAIPHQEKYSYKEMMSTIYGRRRLSKRLIPEFQMLSGNQPNFDGHLLQLFHLIFVKEKEIPFSGSRTRWYQREKSWKWFYPVKELKKVGISSEAKQHHPEDVKRLRSKGILLTTIESHDDQVAKLFNEIATNLVDDPVVLSSVKNAIKSHVGSPFWQRIRRYKGPVSAAVQRDITQVWASAAAQMPPDLNIET</sequence>
<name>A0AAV1QQW1_9ROSI</name>
<reference evidence="2 3" key="1">
    <citation type="submission" date="2024-01" db="EMBL/GenBank/DDBJ databases">
        <authorList>
            <person name="Waweru B."/>
        </authorList>
    </citation>
    <scope>NUCLEOTIDE SEQUENCE [LARGE SCALE GENOMIC DNA]</scope>
</reference>